<dbReference type="EMBL" id="ONZP01000306">
    <property type="protein sequence ID" value="SPJ80258.1"/>
    <property type="molecule type" value="Genomic_DNA"/>
</dbReference>
<comment type="caution">
    <text evidence="2">The sequence shown here is derived from an EMBL/GenBank/DDBJ whole genome shotgun (WGS) entry which is preliminary data.</text>
</comment>
<evidence type="ECO:0008006" key="4">
    <source>
        <dbReference type="Google" id="ProtNLM"/>
    </source>
</evidence>
<protein>
    <recommendedName>
        <fullName evidence="4">Methyltransferase</fullName>
    </recommendedName>
</protein>
<dbReference type="AlphaFoldDB" id="A0AAE8SK60"/>
<evidence type="ECO:0000313" key="3">
    <source>
        <dbReference type="Proteomes" id="UP001187734"/>
    </source>
</evidence>
<feature type="compositionally biased region" description="Polar residues" evidence="1">
    <location>
        <begin position="22"/>
        <end position="37"/>
    </location>
</feature>
<proteinExistence type="predicted"/>
<feature type="compositionally biased region" description="Basic residues" evidence="1">
    <location>
        <begin position="1"/>
        <end position="12"/>
    </location>
</feature>
<organism evidence="2 3">
    <name type="scientific">Fusarium torulosum</name>
    <dbReference type="NCBI Taxonomy" id="33205"/>
    <lineage>
        <taxon>Eukaryota</taxon>
        <taxon>Fungi</taxon>
        <taxon>Dikarya</taxon>
        <taxon>Ascomycota</taxon>
        <taxon>Pezizomycotina</taxon>
        <taxon>Sordariomycetes</taxon>
        <taxon>Hypocreomycetidae</taxon>
        <taxon>Hypocreales</taxon>
        <taxon>Nectriaceae</taxon>
        <taxon>Fusarium</taxon>
    </lineage>
</organism>
<evidence type="ECO:0000313" key="2">
    <source>
        <dbReference type="EMBL" id="SPJ80258.1"/>
    </source>
</evidence>
<name>A0AAE8SK60_9HYPO</name>
<dbReference type="InterPro" id="IPR029063">
    <property type="entry name" value="SAM-dependent_MTases_sf"/>
</dbReference>
<dbReference type="Proteomes" id="UP001187734">
    <property type="component" value="Unassembled WGS sequence"/>
</dbReference>
<feature type="region of interest" description="Disordered" evidence="1">
    <location>
        <begin position="1"/>
        <end position="87"/>
    </location>
</feature>
<accession>A0AAE8SK60</accession>
<keyword evidence="3" id="KW-1185">Reference proteome</keyword>
<reference evidence="2" key="1">
    <citation type="submission" date="2018-03" db="EMBL/GenBank/DDBJ databases">
        <authorList>
            <person name="Guldener U."/>
        </authorList>
    </citation>
    <scope>NUCLEOTIDE SEQUENCE</scope>
</reference>
<dbReference type="SUPFAM" id="SSF53335">
    <property type="entry name" value="S-adenosyl-L-methionine-dependent methyltransferases"/>
    <property type="match status" value="1"/>
</dbReference>
<sequence length="294" mass="33681">MVRLRGSSRRVTVRVEDHRTTSFKSPTSFSQTATDMSSPRPPRTLIGGDDTSQPEYEDSITYRDDTVPNDEGYSDLDTASTTPYTAEDEEFQYQFDRRYQGSHWEPNDGKRQEMWDNTAFADEHPDVRVIGIDMSPIAPNLPNRRLQPPVDFRGILLWLYTCSGSEWKYRSPKFTKEVFKALAPGGVAEFHERPIGINITKGPLTENSHLYQWGEFFRQAGEKRGRPFLVEADGALRQAMETAGFERIEEYMYEIPIGEWTESDDLKSLGKFALMDFNYDVEGSMLRLATEVLG</sequence>
<evidence type="ECO:0000256" key="1">
    <source>
        <dbReference type="SAM" id="MobiDB-lite"/>
    </source>
</evidence>
<gene>
    <name evidence="2" type="ORF">FTOL_08650</name>
</gene>